<dbReference type="InterPro" id="IPR000847">
    <property type="entry name" value="LysR_HTH_N"/>
</dbReference>
<dbReference type="RefSeq" id="WP_187635724.1">
    <property type="nucleotide sequence ID" value="NZ_VZQQ01000015.1"/>
</dbReference>
<dbReference type="EMBL" id="VZQQ01000015">
    <property type="protein sequence ID" value="MBC8748676.1"/>
    <property type="molecule type" value="Genomic_DNA"/>
</dbReference>
<dbReference type="PANTHER" id="PTHR30537:SF74">
    <property type="entry name" value="HTH-TYPE TRANSCRIPTIONAL REGULATOR TRPI"/>
    <property type="match status" value="1"/>
</dbReference>
<keyword evidence="4" id="KW-0804">Transcription</keyword>
<dbReference type="Gene3D" id="3.40.190.10">
    <property type="entry name" value="Periplasmic binding protein-like II"/>
    <property type="match status" value="2"/>
</dbReference>
<comment type="similarity">
    <text evidence="1">Belongs to the LysR transcriptional regulatory family.</text>
</comment>
<dbReference type="SUPFAM" id="SSF53850">
    <property type="entry name" value="Periplasmic binding protein-like II"/>
    <property type="match status" value="1"/>
</dbReference>
<organism evidence="6 7">
    <name type="scientific">Paraburkholderia podalyriae</name>
    <dbReference type="NCBI Taxonomy" id="1938811"/>
    <lineage>
        <taxon>Bacteria</taxon>
        <taxon>Pseudomonadati</taxon>
        <taxon>Pseudomonadota</taxon>
        <taxon>Betaproteobacteria</taxon>
        <taxon>Burkholderiales</taxon>
        <taxon>Burkholderiaceae</taxon>
        <taxon>Paraburkholderia</taxon>
    </lineage>
</organism>
<keyword evidence="7" id="KW-1185">Reference proteome</keyword>
<evidence type="ECO:0000313" key="7">
    <source>
        <dbReference type="Proteomes" id="UP000736373"/>
    </source>
</evidence>
<name>A0ABR7PQY5_9BURK</name>
<gene>
    <name evidence="6" type="ORF">F6X42_19365</name>
</gene>
<dbReference type="PRINTS" id="PR00039">
    <property type="entry name" value="HTHLYSR"/>
</dbReference>
<sequence length="303" mass="33524">MNLFLPLIMRILPPLRALQSFEAVANYESFTQAASDLCITHSAISHQIRALETWFGKDIFVRHSGGVRLTKDGERLKSACSAALALLEDECVGIRDQRPERKLTVGCSVSFLAHWLLPRIEEFSRRVPEVIVNFQARGDVAALLRREVDALIVTDRFPSSAITATCLTTDMIGPVCAPNWPNVPRSPRDIGGMRLLHARSRMNAWSEWSRTVGVGVDSCCAQVLDSLSLTIEAARSGVGLAIAPELLVRRDLADGRLIAPVGFVSVERSTYLYVRASHSQEDDIASFRSWLLEECRKDLPPGV</sequence>
<dbReference type="InterPro" id="IPR036390">
    <property type="entry name" value="WH_DNA-bd_sf"/>
</dbReference>
<dbReference type="SUPFAM" id="SSF46785">
    <property type="entry name" value="Winged helix' DNA-binding domain"/>
    <property type="match status" value="1"/>
</dbReference>
<dbReference type="InterPro" id="IPR058163">
    <property type="entry name" value="LysR-type_TF_proteobact-type"/>
</dbReference>
<dbReference type="Proteomes" id="UP000736373">
    <property type="component" value="Unassembled WGS sequence"/>
</dbReference>
<comment type="caution">
    <text evidence="6">The sequence shown here is derived from an EMBL/GenBank/DDBJ whole genome shotgun (WGS) entry which is preliminary data.</text>
</comment>
<accession>A0ABR7PQY5</accession>
<evidence type="ECO:0000259" key="5">
    <source>
        <dbReference type="PROSITE" id="PS50931"/>
    </source>
</evidence>
<evidence type="ECO:0000256" key="4">
    <source>
        <dbReference type="ARBA" id="ARBA00023163"/>
    </source>
</evidence>
<evidence type="ECO:0000256" key="1">
    <source>
        <dbReference type="ARBA" id="ARBA00009437"/>
    </source>
</evidence>
<evidence type="ECO:0000256" key="3">
    <source>
        <dbReference type="ARBA" id="ARBA00023125"/>
    </source>
</evidence>
<dbReference type="InterPro" id="IPR005119">
    <property type="entry name" value="LysR_subst-bd"/>
</dbReference>
<dbReference type="Pfam" id="PF00126">
    <property type="entry name" value="HTH_1"/>
    <property type="match status" value="1"/>
</dbReference>
<protein>
    <submittedName>
        <fullName evidence="6">LysR family transcriptional regulator</fullName>
    </submittedName>
</protein>
<dbReference type="PROSITE" id="PS50931">
    <property type="entry name" value="HTH_LYSR"/>
    <property type="match status" value="1"/>
</dbReference>
<dbReference type="PANTHER" id="PTHR30537">
    <property type="entry name" value="HTH-TYPE TRANSCRIPTIONAL REGULATOR"/>
    <property type="match status" value="1"/>
</dbReference>
<dbReference type="Pfam" id="PF03466">
    <property type="entry name" value="LysR_substrate"/>
    <property type="match status" value="1"/>
</dbReference>
<feature type="domain" description="HTH lysR-type" evidence="5">
    <location>
        <begin position="13"/>
        <end position="70"/>
    </location>
</feature>
<dbReference type="InterPro" id="IPR036388">
    <property type="entry name" value="WH-like_DNA-bd_sf"/>
</dbReference>
<evidence type="ECO:0000256" key="2">
    <source>
        <dbReference type="ARBA" id="ARBA00023015"/>
    </source>
</evidence>
<reference evidence="6 7" key="1">
    <citation type="submission" date="2019-09" db="EMBL/GenBank/DDBJ databases">
        <title>Paraburkholderia podalyriae sp. nov., A South African Podalyria-associated rhizobium.</title>
        <authorList>
            <person name="Mavima L."/>
            <person name="Beukes C.W."/>
            <person name="Palmer M."/>
            <person name="De Meyer S.E."/>
            <person name="James E.K."/>
            <person name="Maluk M."/>
            <person name="Avontuur J.R."/>
            <person name="Chan W.Y."/>
            <person name="Venter S.N."/>
            <person name="Steenkamp E.T."/>
        </authorList>
    </citation>
    <scope>NUCLEOTIDE SEQUENCE [LARGE SCALE GENOMIC DNA]</scope>
    <source>
        <strain evidence="6 7">WC7.3b</strain>
    </source>
</reference>
<keyword evidence="3" id="KW-0238">DNA-binding</keyword>
<keyword evidence="2" id="KW-0805">Transcription regulation</keyword>
<dbReference type="Gene3D" id="1.10.10.10">
    <property type="entry name" value="Winged helix-like DNA-binding domain superfamily/Winged helix DNA-binding domain"/>
    <property type="match status" value="1"/>
</dbReference>
<proteinExistence type="inferred from homology"/>
<evidence type="ECO:0000313" key="6">
    <source>
        <dbReference type="EMBL" id="MBC8748676.1"/>
    </source>
</evidence>